<proteinExistence type="inferred from homology"/>
<reference evidence="9" key="1">
    <citation type="submission" date="2018-06" db="EMBL/GenBank/DDBJ databases">
        <authorList>
            <person name="Zhirakovskaya E."/>
        </authorList>
    </citation>
    <scope>NUCLEOTIDE SEQUENCE</scope>
</reference>
<keyword evidence="3 7" id="KW-0812">Transmembrane</keyword>
<dbReference type="EMBL" id="UOGA01000037">
    <property type="protein sequence ID" value="VAX15404.1"/>
    <property type="molecule type" value="Genomic_DNA"/>
</dbReference>
<protein>
    <submittedName>
        <fullName evidence="9">Cytochrome c-type biogenesis protein CcmC, putative heme lyase for CcmE</fullName>
    </submittedName>
</protein>
<feature type="domain" description="Cytochrome c assembly protein" evidence="8">
    <location>
        <begin position="16"/>
        <end position="175"/>
    </location>
</feature>
<feature type="transmembrane region" description="Helical" evidence="7">
    <location>
        <begin position="85"/>
        <end position="105"/>
    </location>
</feature>
<dbReference type="GO" id="GO:0015232">
    <property type="term" value="F:heme transmembrane transporter activity"/>
    <property type="evidence" value="ECO:0007669"/>
    <property type="project" value="InterPro"/>
</dbReference>
<dbReference type="InterPro" id="IPR002541">
    <property type="entry name" value="Cyt_c_assembly"/>
</dbReference>
<feature type="transmembrane region" description="Helical" evidence="7">
    <location>
        <begin position="190"/>
        <end position="211"/>
    </location>
</feature>
<comment type="similarity">
    <text evidence="2">Belongs to the CcmC/CycZ/HelC family.</text>
</comment>
<name>A0A3B1BU63_9ZZZZ</name>
<dbReference type="Pfam" id="PF01578">
    <property type="entry name" value="Cytochrom_C_asm"/>
    <property type="match status" value="1"/>
</dbReference>
<feature type="transmembrane region" description="Helical" evidence="7">
    <location>
        <begin position="147"/>
        <end position="167"/>
    </location>
</feature>
<dbReference type="PRINTS" id="PR01386">
    <property type="entry name" value="CCMCBIOGNSIS"/>
</dbReference>
<feature type="transmembrane region" description="Helical" evidence="7">
    <location>
        <begin position="7"/>
        <end position="34"/>
    </location>
</feature>
<keyword evidence="9" id="KW-0456">Lyase</keyword>
<evidence type="ECO:0000256" key="6">
    <source>
        <dbReference type="ARBA" id="ARBA00023136"/>
    </source>
</evidence>
<keyword evidence="5 7" id="KW-1133">Transmembrane helix</keyword>
<feature type="transmembrane region" description="Helical" evidence="7">
    <location>
        <begin position="46"/>
        <end position="73"/>
    </location>
</feature>
<organism evidence="9">
    <name type="scientific">hydrothermal vent metagenome</name>
    <dbReference type="NCBI Taxonomy" id="652676"/>
    <lineage>
        <taxon>unclassified sequences</taxon>
        <taxon>metagenomes</taxon>
        <taxon>ecological metagenomes</taxon>
    </lineage>
</organism>
<comment type="subcellular location">
    <subcellularLocation>
        <location evidence="1">Membrane</location>
        <topology evidence="1">Multi-pass membrane protein</topology>
    </subcellularLocation>
</comment>
<evidence type="ECO:0000256" key="2">
    <source>
        <dbReference type="ARBA" id="ARBA00005840"/>
    </source>
</evidence>
<keyword evidence="4" id="KW-0201">Cytochrome c-type biogenesis</keyword>
<sequence length="234" mass="26892">MNFIRRNVAIITTALTILTAVMMTISIYLIFFYAPVEKVMGLPQKIFYFHAPIAIMCYIGFFITFISSIGYLWTGSLHWDRFAVSGAHTGLLFIALTLITGMLWGKPIWGAYWTWDPRLTTSFIMWLIYAGYMVLRSQVDDEYMRAKYSAVMGVIGFADVPLVHYSVKLWSRGLHPVIERAPGDPGMDPAMFSTFKVCVITIFILFVVVFIQRVRYEFLKCDIEHLKTVDGKEF</sequence>
<dbReference type="InterPro" id="IPR003557">
    <property type="entry name" value="Cyt_c_biogenesis_CcmC"/>
</dbReference>
<accession>A0A3B1BU63</accession>
<dbReference type="PANTHER" id="PTHR30071">
    <property type="entry name" value="HEME EXPORTER PROTEIN C"/>
    <property type="match status" value="1"/>
</dbReference>
<dbReference type="GO" id="GO:0020037">
    <property type="term" value="F:heme binding"/>
    <property type="evidence" value="ECO:0007669"/>
    <property type="project" value="InterPro"/>
</dbReference>
<evidence type="ECO:0000259" key="8">
    <source>
        <dbReference type="Pfam" id="PF01578"/>
    </source>
</evidence>
<dbReference type="AlphaFoldDB" id="A0A3B1BU63"/>
<keyword evidence="6 7" id="KW-0472">Membrane</keyword>
<gene>
    <name evidence="9" type="ORF">MNBD_NITROSPINAE04-2056</name>
</gene>
<dbReference type="InterPro" id="IPR045062">
    <property type="entry name" value="Cyt_c_biogenesis_CcsA/CcmC"/>
</dbReference>
<dbReference type="PANTHER" id="PTHR30071:SF1">
    <property type="entry name" value="CYTOCHROME B_B6 PROTEIN-RELATED"/>
    <property type="match status" value="1"/>
</dbReference>
<feature type="transmembrane region" description="Helical" evidence="7">
    <location>
        <begin position="117"/>
        <end position="135"/>
    </location>
</feature>
<dbReference type="GO" id="GO:0005886">
    <property type="term" value="C:plasma membrane"/>
    <property type="evidence" value="ECO:0007669"/>
    <property type="project" value="TreeGrafter"/>
</dbReference>
<evidence type="ECO:0000256" key="3">
    <source>
        <dbReference type="ARBA" id="ARBA00022692"/>
    </source>
</evidence>
<evidence type="ECO:0000256" key="7">
    <source>
        <dbReference type="SAM" id="Phobius"/>
    </source>
</evidence>
<evidence type="ECO:0000256" key="4">
    <source>
        <dbReference type="ARBA" id="ARBA00022748"/>
    </source>
</evidence>
<evidence type="ECO:0000256" key="5">
    <source>
        <dbReference type="ARBA" id="ARBA00022989"/>
    </source>
</evidence>
<evidence type="ECO:0000256" key="1">
    <source>
        <dbReference type="ARBA" id="ARBA00004141"/>
    </source>
</evidence>
<dbReference type="GO" id="GO:0017004">
    <property type="term" value="P:cytochrome complex assembly"/>
    <property type="evidence" value="ECO:0007669"/>
    <property type="project" value="UniProtKB-KW"/>
</dbReference>
<dbReference type="GO" id="GO:0016829">
    <property type="term" value="F:lyase activity"/>
    <property type="evidence" value="ECO:0007669"/>
    <property type="project" value="UniProtKB-KW"/>
</dbReference>
<evidence type="ECO:0000313" key="9">
    <source>
        <dbReference type="EMBL" id="VAX15404.1"/>
    </source>
</evidence>